<protein>
    <recommendedName>
        <fullName evidence="1">KAP NTPase domain-containing protein</fullName>
    </recommendedName>
</protein>
<accession>A0A930HDG4</accession>
<name>A0A930HDG4_9FIRM</name>
<evidence type="ECO:0000259" key="1">
    <source>
        <dbReference type="Pfam" id="PF07693"/>
    </source>
</evidence>
<sequence length="572" mass="63740">MMPLSESEQWLLDEICAYVSDVTRRYAVAIEGPWGAGKTRFLNSVLAPGLKGLQKRMVRVSMFGLKDGGELYEKLGAVLLRLQGEHGGKLVKLTRKAVATTPKFVGSALSMSGVSLQLDIGMKFVVDMLASNKHVIVLDDVERRSEESDDLSLFGAVNELVEGCGLKVVLVTNGLQEEAGCARPFDSNVREKLVWKRYTFEQSLVRLLDGVFGHIESPVPGINILECVGEAIERSECVNARAMLKAELLVSDLVRLDVFCDDSIYVGNRRSAFVDLVQFALMVCDGNPPEPPRPLDSEERVNYLDGEKWRMQQRYESYLDARFVEQYFRPRMGVGEMDLDRGVRQYIGNRYSESEGSYVIKSIKRAIDSGFQEMSDEDLQELVSKLSSQILCGSFSPVLLRDVVYWYEEFRKLGFKCVLSKEGLISCCQDVMLRDLEGAIAFSNYPHTSLPCGEEVDSIFASLSSFATNAYQDYVSEEVEKCLVSANPASDLMELLSNSSLNEYQLLLTVKPSDLIDIFNRSCGEGQTNIMRYLNKVHSQCSMPAGVDESFAAWLLDLKSGLEGSASASKMD</sequence>
<dbReference type="EMBL" id="JABZQH010000284">
    <property type="protein sequence ID" value="MBF1352808.1"/>
    <property type="molecule type" value="Genomic_DNA"/>
</dbReference>
<comment type="caution">
    <text evidence="2">The sequence shown here is derived from an EMBL/GenBank/DDBJ whole genome shotgun (WGS) entry which is preliminary data.</text>
</comment>
<dbReference type="SUPFAM" id="SSF52540">
    <property type="entry name" value="P-loop containing nucleoside triphosphate hydrolases"/>
    <property type="match status" value="1"/>
</dbReference>
<organism evidence="2 3">
    <name type="scientific">Mogibacterium diversum</name>
    <dbReference type="NCBI Taxonomy" id="114527"/>
    <lineage>
        <taxon>Bacteria</taxon>
        <taxon>Bacillati</taxon>
        <taxon>Bacillota</taxon>
        <taxon>Clostridia</taxon>
        <taxon>Peptostreptococcales</taxon>
        <taxon>Anaerovoracaceae</taxon>
        <taxon>Mogibacterium</taxon>
    </lineage>
</organism>
<evidence type="ECO:0000313" key="3">
    <source>
        <dbReference type="Proteomes" id="UP000722050"/>
    </source>
</evidence>
<dbReference type="InterPro" id="IPR011646">
    <property type="entry name" value="KAP_P-loop"/>
</dbReference>
<feature type="non-terminal residue" evidence="2">
    <location>
        <position position="572"/>
    </location>
</feature>
<feature type="domain" description="KAP NTPase" evidence="1">
    <location>
        <begin position="20"/>
        <end position="173"/>
    </location>
</feature>
<dbReference type="InterPro" id="IPR027417">
    <property type="entry name" value="P-loop_NTPase"/>
</dbReference>
<proteinExistence type="predicted"/>
<dbReference type="Pfam" id="PF07693">
    <property type="entry name" value="KAP_NTPase"/>
    <property type="match status" value="1"/>
</dbReference>
<evidence type="ECO:0000313" key="2">
    <source>
        <dbReference type="EMBL" id="MBF1352808.1"/>
    </source>
</evidence>
<dbReference type="AlphaFoldDB" id="A0A930HDG4"/>
<reference evidence="2" key="1">
    <citation type="submission" date="2020-04" db="EMBL/GenBank/DDBJ databases">
        <title>Deep metagenomics examines the oral microbiome during advanced dental caries in children, revealing novel taxa and co-occurrences with host molecules.</title>
        <authorList>
            <person name="Baker J.L."/>
            <person name="Morton J.T."/>
            <person name="Dinis M."/>
            <person name="Alvarez R."/>
            <person name="Tran N.C."/>
            <person name="Knight R."/>
            <person name="Edlund A."/>
        </authorList>
    </citation>
    <scope>NUCLEOTIDE SEQUENCE</scope>
    <source>
        <strain evidence="2">JCVI_24_bin.8</strain>
    </source>
</reference>
<gene>
    <name evidence="2" type="ORF">HXM71_06815</name>
</gene>
<dbReference type="Proteomes" id="UP000722050">
    <property type="component" value="Unassembled WGS sequence"/>
</dbReference>